<dbReference type="EMBL" id="CP031699">
    <property type="protein sequence ID" value="QEY23552.1"/>
    <property type="molecule type" value="Genomic_DNA"/>
</dbReference>
<proteinExistence type="predicted"/>
<keyword evidence="1" id="KW-0472">Membrane</keyword>
<evidence type="ECO:0000313" key="3">
    <source>
        <dbReference type="Proteomes" id="UP000325536"/>
    </source>
</evidence>
<dbReference type="PROSITE" id="PS51257">
    <property type="entry name" value="PROKAR_LIPOPROTEIN"/>
    <property type="match status" value="1"/>
</dbReference>
<dbReference type="KEGG" id="naq:D0T90_02740"/>
<reference evidence="2 3" key="1">
    <citation type="submission" date="2018-08" db="EMBL/GenBank/DDBJ databases">
        <title>Neisseria animalis ATCC 49930 complete genome.</title>
        <authorList>
            <person name="Veseli I.A."/>
            <person name="Mascarenhas dos Santos A.C."/>
            <person name="Buttler R."/>
            <person name="Pombert J.-F."/>
        </authorList>
    </citation>
    <scope>NUCLEOTIDE SEQUENCE [LARGE SCALE GENOMIC DNA]</scope>
    <source>
        <strain evidence="2 3">ATCC 49930</strain>
    </source>
</reference>
<feature type="transmembrane region" description="Helical" evidence="1">
    <location>
        <begin position="37"/>
        <end position="70"/>
    </location>
</feature>
<evidence type="ECO:0000256" key="1">
    <source>
        <dbReference type="SAM" id="Phobius"/>
    </source>
</evidence>
<gene>
    <name evidence="2" type="ORF">D0T90_02740</name>
</gene>
<name>A0A5P3MPR8_NEIAN</name>
<protein>
    <submittedName>
        <fullName evidence="2">Uncharacterized protein</fullName>
    </submittedName>
</protein>
<accession>A0A5P3MPR8</accession>
<keyword evidence="1" id="KW-1133">Transmembrane helix</keyword>
<feature type="transmembrane region" description="Helical" evidence="1">
    <location>
        <begin position="7"/>
        <end position="31"/>
    </location>
</feature>
<keyword evidence="3" id="KW-1185">Reference proteome</keyword>
<organism evidence="2 3">
    <name type="scientific">Neisseria animalis</name>
    <dbReference type="NCBI Taxonomy" id="492"/>
    <lineage>
        <taxon>Bacteria</taxon>
        <taxon>Pseudomonadati</taxon>
        <taxon>Pseudomonadota</taxon>
        <taxon>Betaproteobacteria</taxon>
        <taxon>Neisseriales</taxon>
        <taxon>Neisseriaceae</taxon>
        <taxon>Neisseria</taxon>
    </lineage>
</organism>
<keyword evidence="1" id="KW-0812">Transmembrane</keyword>
<sequence>MRTDNTYMNVAEGVTVTVIAVSCIAVFLSLWIAGGSFLIAAAVTVAVMLIFGTGIGIIAAVIGMLAAWWLRARRNFLEERAQAKAAKAAKVSNTSL</sequence>
<evidence type="ECO:0000313" key="2">
    <source>
        <dbReference type="EMBL" id="QEY23552.1"/>
    </source>
</evidence>
<dbReference type="Proteomes" id="UP000325536">
    <property type="component" value="Chromosome"/>
</dbReference>
<dbReference type="AlphaFoldDB" id="A0A5P3MPR8"/>
<dbReference type="RefSeq" id="WP_123795598.1">
    <property type="nucleotide sequence ID" value="NZ_CP031699.1"/>
</dbReference>